<reference evidence="3" key="1">
    <citation type="submission" date="2018-06" db="EMBL/GenBank/DDBJ databases">
        <authorList>
            <person name="Cea G.-C."/>
            <person name="William W."/>
        </authorList>
    </citation>
    <scope>NUCLEOTIDE SEQUENCE [LARGE SCALE GENOMIC DNA]</scope>
    <source>
        <strain evidence="3">DB21MT-2</strain>
    </source>
</reference>
<dbReference type="SUPFAM" id="SSF52540">
    <property type="entry name" value="P-loop containing nucleoside triphosphate hydrolases"/>
    <property type="match status" value="1"/>
</dbReference>
<sequence>MFNAFYRLNENPFSPDLVLNGPYLSESHAEALTHLSYGVSETGGFILLTGDEGSGKTTLLSNLIEHLPKDTDVAVIHNPAVNEIELLADLCDALSIEYHESNLKHLIDCLSAFLQSNHDKGRTSVLVIDNAQHLSNNLLEQLRLLTNLETDTQKLLQIILVGRPELKQHLNQQALRQVAQRITVRYHLASLTKTEILGFIAHRLRACGLNEPLFKHSAIKLIAKYSAGNPKLINQLSERVLMTAYGQSQSSIDGRITQVAIAEALGTDKTKPGKIVSPAIAASLMLTCILGYRIWQVAETQLAPESLTTRLSTN</sequence>
<protein>
    <submittedName>
        <fullName evidence="2">General secretion pathway protein A</fullName>
    </submittedName>
</protein>
<dbReference type="PANTHER" id="PTHR35894">
    <property type="entry name" value="GENERAL SECRETION PATHWAY PROTEIN A-RELATED"/>
    <property type="match status" value="1"/>
</dbReference>
<evidence type="ECO:0000313" key="2">
    <source>
        <dbReference type="EMBL" id="SQH77223.1"/>
    </source>
</evidence>
<dbReference type="Proteomes" id="UP000250123">
    <property type="component" value="Chromosome SHEWBE"/>
</dbReference>
<dbReference type="InterPro" id="IPR027417">
    <property type="entry name" value="P-loop_NTPase"/>
</dbReference>
<name>A0A330M6Z6_9GAMM</name>
<dbReference type="InterPro" id="IPR049945">
    <property type="entry name" value="AAA_22"/>
</dbReference>
<dbReference type="RefSeq" id="WP_112353187.1">
    <property type="nucleotide sequence ID" value="NZ_LS483452.1"/>
</dbReference>
<dbReference type="KEGG" id="sbk:SHEWBE_3260"/>
<dbReference type="InterPro" id="IPR052026">
    <property type="entry name" value="ExeA_AAA_ATPase_DNA-bind"/>
</dbReference>
<feature type="domain" description="AAA+ ATPase" evidence="1">
    <location>
        <begin position="42"/>
        <end position="194"/>
    </location>
</feature>
<dbReference type="EMBL" id="LS483452">
    <property type="protein sequence ID" value="SQH77223.1"/>
    <property type="molecule type" value="Genomic_DNA"/>
</dbReference>
<dbReference type="AlphaFoldDB" id="A0A330M6Z6"/>
<organism evidence="2 3">
    <name type="scientific">Shewanella benthica</name>
    <dbReference type="NCBI Taxonomy" id="43661"/>
    <lineage>
        <taxon>Bacteria</taxon>
        <taxon>Pseudomonadati</taxon>
        <taxon>Pseudomonadota</taxon>
        <taxon>Gammaproteobacteria</taxon>
        <taxon>Alteromonadales</taxon>
        <taxon>Shewanellaceae</taxon>
        <taxon>Shewanella</taxon>
    </lineage>
</organism>
<gene>
    <name evidence="2" type="ORF">SHEWBE_3260</name>
</gene>
<dbReference type="Gene3D" id="3.40.50.300">
    <property type="entry name" value="P-loop containing nucleotide triphosphate hydrolases"/>
    <property type="match status" value="1"/>
</dbReference>
<dbReference type="GO" id="GO:0016887">
    <property type="term" value="F:ATP hydrolysis activity"/>
    <property type="evidence" value="ECO:0007669"/>
    <property type="project" value="InterPro"/>
</dbReference>
<dbReference type="OrthoDB" id="9780149at2"/>
<dbReference type="SMART" id="SM00382">
    <property type="entry name" value="AAA"/>
    <property type="match status" value="1"/>
</dbReference>
<evidence type="ECO:0000313" key="3">
    <source>
        <dbReference type="Proteomes" id="UP000250123"/>
    </source>
</evidence>
<evidence type="ECO:0000259" key="1">
    <source>
        <dbReference type="SMART" id="SM00382"/>
    </source>
</evidence>
<proteinExistence type="predicted"/>
<dbReference type="PANTHER" id="PTHR35894:SF1">
    <property type="entry name" value="PHOSPHORIBULOKINASE _ URIDINE KINASE FAMILY"/>
    <property type="match status" value="1"/>
</dbReference>
<dbReference type="Pfam" id="PF13401">
    <property type="entry name" value="AAA_22"/>
    <property type="match status" value="1"/>
</dbReference>
<dbReference type="InterPro" id="IPR003593">
    <property type="entry name" value="AAA+_ATPase"/>
</dbReference>
<accession>A0A330M6Z6</accession>